<dbReference type="GO" id="GO:0004064">
    <property type="term" value="F:arylesterase activity"/>
    <property type="evidence" value="ECO:0007669"/>
    <property type="project" value="InterPro"/>
</dbReference>
<comment type="cofactor">
    <cofactor evidence="5">
        <name>Ca(2+)</name>
        <dbReference type="ChEBI" id="CHEBI:29108"/>
    </cofactor>
    <text evidence="5">Binds 2 calcium ions per subunit.</text>
</comment>
<dbReference type="PANTHER" id="PTHR11799:SF1">
    <property type="entry name" value="PON (PARAOXONASE) AND MEC-6 LIKE"/>
    <property type="match status" value="1"/>
</dbReference>
<evidence type="ECO:0000256" key="3">
    <source>
        <dbReference type="ARBA" id="ARBA00023157"/>
    </source>
</evidence>
<evidence type="ECO:0000256" key="5">
    <source>
        <dbReference type="PIRSR" id="PIRSR602640-2"/>
    </source>
</evidence>
<evidence type="ECO:0000313" key="6">
    <source>
        <dbReference type="EMBL" id="CAD6185466.1"/>
    </source>
</evidence>
<evidence type="ECO:0000256" key="4">
    <source>
        <dbReference type="ARBA" id="ARBA00023180"/>
    </source>
</evidence>
<dbReference type="OrthoDB" id="423498at2759"/>
<sequence length="258" mass="28773">MVRWRRYARANGFDSTIDGTFFLAVNPMENRTYGHLFTFNADNKTAMEITSSNLKMTPTAISISPSKRNTKVFLKNSETEKSTIEVLNFDEPNRKLQHIRTINHPIIDSVYDVAAVSSTTFFASVTTLRGRMVVIERMVQVSMGSIVFHDGKSFKTVVPSISAPTGLVFDSFRKVLLVGLFARNSIAVYFVRGKSVEYSHEVEVGCSPTSLWKDIDGSLIITCQPVRWRYLLPLLTAAPSSPSQVLSVKIPLDPNKSA</sequence>
<feature type="binding site" evidence="5">
    <location>
        <position position="112"/>
    </location>
    <ligand>
        <name>Ca(2+)</name>
        <dbReference type="ChEBI" id="CHEBI:29108"/>
        <label>1</label>
        <note>catalytic</note>
    </ligand>
</feature>
<dbReference type="Gene3D" id="2.120.10.30">
    <property type="entry name" value="TolB, C-terminal domain"/>
    <property type="match status" value="1"/>
</dbReference>
<dbReference type="GO" id="GO:0046872">
    <property type="term" value="F:metal ion binding"/>
    <property type="evidence" value="ECO:0007669"/>
    <property type="project" value="UniProtKB-KW"/>
</dbReference>
<keyword evidence="5" id="KW-0479">Metal-binding</keyword>
<comment type="similarity">
    <text evidence="1">Belongs to the paraoxonase family.</text>
</comment>
<dbReference type="EMBL" id="CAJGYM010000002">
    <property type="protein sequence ID" value="CAD6185466.1"/>
    <property type="molecule type" value="Genomic_DNA"/>
</dbReference>
<gene>
    <name evidence="6" type="ORF">CAUJ_LOCUS1385</name>
</gene>
<dbReference type="AlphaFoldDB" id="A0A8S1GPZ2"/>
<dbReference type="Pfam" id="PF01731">
    <property type="entry name" value="Arylesterase"/>
    <property type="match status" value="1"/>
</dbReference>
<protein>
    <submittedName>
        <fullName evidence="6">Uncharacterized protein</fullName>
    </submittedName>
</protein>
<organism evidence="6 7">
    <name type="scientific">Caenorhabditis auriculariae</name>
    <dbReference type="NCBI Taxonomy" id="2777116"/>
    <lineage>
        <taxon>Eukaryota</taxon>
        <taxon>Metazoa</taxon>
        <taxon>Ecdysozoa</taxon>
        <taxon>Nematoda</taxon>
        <taxon>Chromadorea</taxon>
        <taxon>Rhabditida</taxon>
        <taxon>Rhabditina</taxon>
        <taxon>Rhabditomorpha</taxon>
        <taxon>Rhabditoidea</taxon>
        <taxon>Rhabditidae</taxon>
        <taxon>Peloderinae</taxon>
        <taxon>Caenorhabditis</taxon>
    </lineage>
</organism>
<keyword evidence="7" id="KW-1185">Reference proteome</keyword>
<dbReference type="InterPro" id="IPR051288">
    <property type="entry name" value="Serum_paraoxonase/arylesterase"/>
</dbReference>
<evidence type="ECO:0000256" key="2">
    <source>
        <dbReference type="ARBA" id="ARBA00022801"/>
    </source>
</evidence>
<name>A0A8S1GPZ2_9PELO</name>
<evidence type="ECO:0000256" key="1">
    <source>
        <dbReference type="ARBA" id="ARBA00008595"/>
    </source>
</evidence>
<comment type="caution">
    <text evidence="6">The sequence shown here is derived from an EMBL/GenBank/DDBJ whole genome shotgun (WGS) entry which is preliminary data.</text>
</comment>
<keyword evidence="4" id="KW-0325">Glycoprotein</keyword>
<accession>A0A8S1GPZ2</accession>
<keyword evidence="2" id="KW-0378">Hydrolase</keyword>
<dbReference type="InterPro" id="IPR002640">
    <property type="entry name" value="Arylesterase"/>
</dbReference>
<keyword evidence="3" id="KW-1015">Disulfide bond</keyword>
<dbReference type="Proteomes" id="UP000835052">
    <property type="component" value="Unassembled WGS sequence"/>
</dbReference>
<evidence type="ECO:0000313" key="7">
    <source>
        <dbReference type="Proteomes" id="UP000835052"/>
    </source>
</evidence>
<keyword evidence="5" id="KW-0106">Calcium</keyword>
<dbReference type="InterPro" id="IPR011042">
    <property type="entry name" value="6-blade_b-propeller_TolB-like"/>
</dbReference>
<feature type="binding site" evidence="5">
    <location>
        <position position="61"/>
    </location>
    <ligand>
        <name>Ca(2+)</name>
        <dbReference type="ChEBI" id="CHEBI:29108"/>
        <label>1</label>
        <note>catalytic</note>
    </ligand>
</feature>
<proteinExistence type="inferred from homology"/>
<dbReference type="SUPFAM" id="SSF63829">
    <property type="entry name" value="Calcium-dependent phosphotriesterase"/>
    <property type="match status" value="1"/>
</dbReference>
<dbReference type="PANTHER" id="PTHR11799">
    <property type="entry name" value="PARAOXONASE"/>
    <property type="match status" value="1"/>
</dbReference>
<reference evidence="6" key="1">
    <citation type="submission" date="2020-10" db="EMBL/GenBank/DDBJ databases">
        <authorList>
            <person name="Kikuchi T."/>
        </authorList>
    </citation>
    <scope>NUCLEOTIDE SEQUENCE</scope>
    <source>
        <strain evidence="6">NKZ352</strain>
    </source>
</reference>